<evidence type="ECO:0008006" key="4">
    <source>
        <dbReference type="Google" id="ProtNLM"/>
    </source>
</evidence>
<keyword evidence="3" id="KW-1185">Reference proteome</keyword>
<protein>
    <recommendedName>
        <fullName evidence="4">F-box domain-containing protein</fullName>
    </recommendedName>
</protein>
<dbReference type="EMBL" id="JAWWNJ010000085">
    <property type="protein sequence ID" value="KAK7000993.1"/>
    <property type="molecule type" value="Genomic_DNA"/>
</dbReference>
<proteinExistence type="predicted"/>
<evidence type="ECO:0000256" key="1">
    <source>
        <dbReference type="SAM" id="Coils"/>
    </source>
</evidence>
<keyword evidence="1" id="KW-0175">Coiled coil</keyword>
<reference evidence="2 3" key="1">
    <citation type="journal article" date="2024" name="J Genomics">
        <title>Draft genome sequencing and assembly of Favolaschia claudopus CIRM-BRFM 2984 isolated from oak limbs.</title>
        <authorList>
            <person name="Navarro D."/>
            <person name="Drula E."/>
            <person name="Chaduli D."/>
            <person name="Cazenave R."/>
            <person name="Ahrendt S."/>
            <person name="Wang J."/>
            <person name="Lipzen A."/>
            <person name="Daum C."/>
            <person name="Barry K."/>
            <person name="Grigoriev I.V."/>
            <person name="Favel A."/>
            <person name="Rosso M.N."/>
            <person name="Martin F."/>
        </authorList>
    </citation>
    <scope>NUCLEOTIDE SEQUENCE [LARGE SCALE GENOMIC DNA]</scope>
    <source>
        <strain evidence="2 3">CIRM-BRFM 2984</strain>
    </source>
</reference>
<accession>A0AAW0A485</accession>
<evidence type="ECO:0000313" key="3">
    <source>
        <dbReference type="Proteomes" id="UP001362999"/>
    </source>
</evidence>
<evidence type="ECO:0000313" key="2">
    <source>
        <dbReference type="EMBL" id="KAK7000993.1"/>
    </source>
</evidence>
<feature type="coiled-coil region" evidence="1">
    <location>
        <begin position="10"/>
        <end position="37"/>
    </location>
</feature>
<dbReference type="AlphaFoldDB" id="A0AAW0A485"/>
<comment type="caution">
    <text evidence="2">The sequence shown here is derived from an EMBL/GenBank/DDBJ whole genome shotgun (WGS) entry which is preliminary data.</text>
</comment>
<organism evidence="2 3">
    <name type="scientific">Favolaschia claudopus</name>
    <dbReference type="NCBI Taxonomy" id="2862362"/>
    <lineage>
        <taxon>Eukaryota</taxon>
        <taxon>Fungi</taxon>
        <taxon>Dikarya</taxon>
        <taxon>Basidiomycota</taxon>
        <taxon>Agaricomycotina</taxon>
        <taxon>Agaricomycetes</taxon>
        <taxon>Agaricomycetidae</taxon>
        <taxon>Agaricales</taxon>
        <taxon>Marasmiineae</taxon>
        <taxon>Mycenaceae</taxon>
        <taxon>Favolaschia</taxon>
    </lineage>
</organism>
<name>A0AAW0A485_9AGAR</name>
<dbReference type="Proteomes" id="UP001362999">
    <property type="component" value="Unassembled WGS sequence"/>
</dbReference>
<sequence>MTVHHLRARLAALDTQILQQRRVLDELEQSRSDVERELLAAATYDVLTLPVEITTEIFLVCHATGPCLCIPRGKYHGMPAPLVLSAVCRGWRTIAHATPALWDSFRVDFHKFTSNTEAANILIDSWLVRAQPHPLSLELQCLEVQGSFASVKALTHRWSQQIRSLTLVILADVHELGFDLAAFPILESVMLCCATSISPSTSVGVFQNAPLLHDIQLGWSLYPRQFEFDWEWKRTTTIRFDCSWHGLPPPLISISVEMNEACLDQWRKSLLVVASTLERVELHGVNDDYRSPIDDFIRPLSDKCLTIQSLTLKRAGECNADILMWLLYALSNRALKSFTFVWDLPPLLEQTAYQNEILDTLSGHLCRLSRAGMDIYFGTEDKNYITE</sequence>
<gene>
    <name evidence="2" type="ORF">R3P38DRAFT_3050713</name>
</gene>